<reference evidence="2 3" key="1">
    <citation type="journal article" date="2010" name="Proc. Natl. Acad. Sci. U.S.A.">
        <title>Insights into evolution of multicellular fungi from the assembled chromosomes of the mushroom Coprinopsis cinerea (Coprinus cinereus).</title>
        <authorList>
            <person name="Stajich J.E."/>
            <person name="Wilke S.K."/>
            <person name="Ahren D."/>
            <person name="Au C.H."/>
            <person name="Birren B.W."/>
            <person name="Borodovsky M."/>
            <person name="Burns C."/>
            <person name="Canback B."/>
            <person name="Casselton L.A."/>
            <person name="Cheng C.K."/>
            <person name="Deng J."/>
            <person name="Dietrich F.S."/>
            <person name="Fargo D.C."/>
            <person name="Farman M.L."/>
            <person name="Gathman A.C."/>
            <person name="Goldberg J."/>
            <person name="Guigo R."/>
            <person name="Hoegger P.J."/>
            <person name="Hooker J.B."/>
            <person name="Huggins A."/>
            <person name="James T.Y."/>
            <person name="Kamada T."/>
            <person name="Kilaru S."/>
            <person name="Kodira C."/>
            <person name="Kues U."/>
            <person name="Kupfer D."/>
            <person name="Kwan H.S."/>
            <person name="Lomsadze A."/>
            <person name="Li W."/>
            <person name="Lilly W.W."/>
            <person name="Ma L.J."/>
            <person name="Mackey A.J."/>
            <person name="Manning G."/>
            <person name="Martin F."/>
            <person name="Muraguchi H."/>
            <person name="Natvig D.O."/>
            <person name="Palmerini H."/>
            <person name="Ramesh M.A."/>
            <person name="Rehmeyer C.J."/>
            <person name="Roe B.A."/>
            <person name="Shenoy N."/>
            <person name="Stanke M."/>
            <person name="Ter-Hovhannisyan V."/>
            <person name="Tunlid A."/>
            <person name="Velagapudi R."/>
            <person name="Vision T.J."/>
            <person name="Zeng Q."/>
            <person name="Zolan M.E."/>
            <person name="Pukkila P.J."/>
        </authorList>
    </citation>
    <scope>NUCLEOTIDE SEQUENCE [LARGE SCALE GENOMIC DNA]</scope>
    <source>
        <strain evidence="3">Okayama-7 / 130 / ATCC MYA-4618 / FGSC 9003</strain>
    </source>
</reference>
<dbReference type="Proteomes" id="UP000001861">
    <property type="component" value="Unassembled WGS sequence"/>
</dbReference>
<feature type="compositionally biased region" description="Low complexity" evidence="1">
    <location>
        <begin position="295"/>
        <end position="305"/>
    </location>
</feature>
<name>A8PH13_COPC7</name>
<dbReference type="KEGG" id="cci:CC1G_11846"/>
<accession>A8PH13</accession>
<dbReference type="AlphaFoldDB" id="A8PH13"/>
<dbReference type="InParanoid" id="A8PH13"/>
<dbReference type="RefSeq" id="XP_001841318.1">
    <property type="nucleotide sequence ID" value="XM_001841266.2"/>
</dbReference>
<dbReference type="eggNOG" id="ENOG502RSF5">
    <property type="taxonomic scope" value="Eukaryota"/>
</dbReference>
<feature type="region of interest" description="Disordered" evidence="1">
    <location>
        <begin position="290"/>
        <end position="348"/>
    </location>
</feature>
<dbReference type="EMBL" id="AACS02000006">
    <property type="protein sequence ID" value="EAU80491.1"/>
    <property type="molecule type" value="Genomic_DNA"/>
</dbReference>
<protein>
    <submittedName>
        <fullName evidence="2">Uncharacterized protein</fullName>
    </submittedName>
</protein>
<feature type="compositionally biased region" description="Basic and acidic residues" evidence="1">
    <location>
        <begin position="139"/>
        <end position="153"/>
    </location>
</feature>
<comment type="caution">
    <text evidence="2">The sequence shown here is derived from an EMBL/GenBank/DDBJ whole genome shotgun (WGS) entry which is preliminary data.</text>
</comment>
<evidence type="ECO:0000313" key="3">
    <source>
        <dbReference type="Proteomes" id="UP000001861"/>
    </source>
</evidence>
<feature type="compositionally biased region" description="Polar residues" evidence="1">
    <location>
        <begin position="91"/>
        <end position="101"/>
    </location>
</feature>
<organism evidence="2 3">
    <name type="scientific">Coprinopsis cinerea (strain Okayama-7 / 130 / ATCC MYA-4618 / FGSC 9003)</name>
    <name type="common">Inky cap fungus</name>
    <name type="synonym">Hormographiella aspergillata</name>
    <dbReference type="NCBI Taxonomy" id="240176"/>
    <lineage>
        <taxon>Eukaryota</taxon>
        <taxon>Fungi</taxon>
        <taxon>Dikarya</taxon>
        <taxon>Basidiomycota</taxon>
        <taxon>Agaricomycotina</taxon>
        <taxon>Agaricomycetes</taxon>
        <taxon>Agaricomycetidae</taxon>
        <taxon>Agaricales</taxon>
        <taxon>Agaricineae</taxon>
        <taxon>Psathyrellaceae</taxon>
        <taxon>Coprinopsis</taxon>
    </lineage>
</organism>
<feature type="region of interest" description="Disordered" evidence="1">
    <location>
        <begin position="1"/>
        <end position="169"/>
    </location>
</feature>
<dbReference type="GeneID" id="6017995"/>
<dbReference type="STRING" id="240176.A8PH13"/>
<keyword evidence="3" id="KW-1185">Reference proteome</keyword>
<evidence type="ECO:0000313" key="2">
    <source>
        <dbReference type="EMBL" id="EAU80491.1"/>
    </source>
</evidence>
<sequence length="449" mass="50380">MAAVHGGQHPVAPPLYPSPQYRTESPRRSWMTTGTPAMAQQPRWTIDDDRRPRSTSGAAVVQQERDPAHTSRYMRYTHPNLEQPHADRTHSTGQKPSQVSDSGYGGSIFSDPISFNRSRVPPADYQEARTQSTPYPITQHDRRPSRQTERESLAETLLDSDYGYQEANDPKYHWKGKEATYYRDDDEETLVPPQLYPPAPSELVPVMAHPRPAPDYLGQRPPTPSSSNPSIRTYISRFKRFVDKVRELPWMDPERVTVDYYPGTGKHSARHLKHRPLLVWRNPQYYPSGYHSESDTASQRTSSSSYVDATALPQTGNRASLDLRDEFDDVHPPRRSVAADPAREPDGARTAVAWNWDAQSSAPSVPTAPPATAQWSTLRHSGPQPVVVVMGDGGVPVIYQPQRYSVPPMAVSEATTARTEGGGGYRFPNGYVPYHEQHVGLQYGQPIHR</sequence>
<gene>
    <name evidence="2" type="ORF">CC1G_11846</name>
</gene>
<evidence type="ECO:0000256" key="1">
    <source>
        <dbReference type="SAM" id="MobiDB-lite"/>
    </source>
</evidence>
<proteinExistence type="predicted"/>
<dbReference type="OrthoDB" id="3244156at2759"/>
<dbReference type="VEuPathDB" id="FungiDB:CC1G_11846"/>
<feature type="compositionally biased region" description="Basic and acidic residues" evidence="1">
    <location>
        <begin position="321"/>
        <end position="332"/>
    </location>
</feature>